<keyword evidence="1" id="KW-0732">Signal</keyword>
<evidence type="ECO:0000313" key="3">
    <source>
        <dbReference type="Proteomes" id="UP000433309"/>
    </source>
</evidence>
<dbReference type="EMBL" id="WKJK01000004">
    <property type="protein sequence ID" value="MRW90356.1"/>
    <property type="molecule type" value="Genomic_DNA"/>
</dbReference>
<sequence length="185" mass="20495">MKRRQHLGMLGALAMMAGGVRAAPALREMQVYKLNDLKLEVWVENQPPWTTELSMLTGHPTFVAQSPDSYHPPTVMTYASWPDRKSPDNNLHNMAVTAIRTASLNFGLNQGQARGINPLGAEYGVLRGYEATFDGMVEGTPMDVTVFIGQAPGRFPVALTVYTLRGKSGTLTENRRRSWGKLKYL</sequence>
<evidence type="ECO:0000256" key="1">
    <source>
        <dbReference type="SAM" id="SignalP"/>
    </source>
</evidence>
<dbReference type="AlphaFoldDB" id="A0A6I2L1I4"/>
<gene>
    <name evidence="2" type="ORF">GJ699_10195</name>
</gene>
<dbReference type="Proteomes" id="UP000433309">
    <property type="component" value="Unassembled WGS sequence"/>
</dbReference>
<reference evidence="2 3" key="1">
    <citation type="submission" date="2019-11" db="EMBL/GenBank/DDBJ databases">
        <title>Novel species isolated from a subtropical stream in China.</title>
        <authorList>
            <person name="Lu H."/>
        </authorList>
    </citation>
    <scope>NUCLEOTIDE SEQUENCE [LARGE SCALE GENOMIC DNA]</scope>
    <source>
        <strain evidence="2 3">FT80W</strain>
    </source>
</reference>
<feature type="chain" id="PRO_5026306855" evidence="1">
    <location>
        <begin position="23"/>
        <end position="185"/>
    </location>
</feature>
<keyword evidence="3" id="KW-1185">Reference proteome</keyword>
<evidence type="ECO:0000313" key="2">
    <source>
        <dbReference type="EMBL" id="MRW90356.1"/>
    </source>
</evidence>
<proteinExistence type="predicted"/>
<organism evidence="2 3">
    <name type="scientific">Duganella guangzhouensis</name>
    <dbReference type="NCBI Taxonomy" id="2666084"/>
    <lineage>
        <taxon>Bacteria</taxon>
        <taxon>Pseudomonadati</taxon>
        <taxon>Pseudomonadota</taxon>
        <taxon>Betaproteobacteria</taxon>
        <taxon>Burkholderiales</taxon>
        <taxon>Oxalobacteraceae</taxon>
        <taxon>Telluria group</taxon>
        <taxon>Duganella</taxon>
    </lineage>
</organism>
<dbReference type="RefSeq" id="WP_154375697.1">
    <property type="nucleotide sequence ID" value="NZ_WKJK01000004.1"/>
</dbReference>
<accession>A0A6I2L1I4</accession>
<protein>
    <submittedName>
        <fullName evidence="2">Uncharacterized protein</fullName>
    </submittedName>
</protein>
<comment type="caution">
    <text evidence="2">The sequence shown here is derived from an EMBL/GenBank/DDBJ whole genome shotgun (WGS) entry which is preliminary data.</text>
</comment>
<name>A0A6I2L1I4_9BURK</name>
<feature type="signal peptide" evidence="1">
    <location>
        <begin position="1"/>
        <end position="22"/>
    </location>
</feature>